<dbReference type="InterPro" id="IPR036291">
    <property type="entry name" value="NAD(P)-bd_dom_sf"/>
</dbReference>
<dbReference type="EMBL" id="JBCGBO010000024">
    <property type="protein sequence ID" value="KAK9182704.1"/>
    <property type="molecule type" value="Genomic_DNA"/>
</dbReference>
<dbReference type="SUPFAM" id="SSF53901">
    <property type="entry name" value="Thiolase-like"/>
    <property type="match status" value="2"/>
</dbReference>
<dbReference type="Pfam" id="PF08392">
    <property type="entry name" value="FAE1_CUT1_RppA"/>
    <property type="match status" value="1"/>
</dbReference>
<organism evidence="5 6">
    <name type="scientific">Citrus x changshan-huyou</name>
    <dbReference type="NCBI Taxonomy" id="2935761"/>
    <lineage>
        <taxon>Eukaryota</taxon>
        <taxon>Viridiplantae</taxon>
        <taxon>Streptophyta</taxon>
        <taxon>Embryophyta</taxon>
        <taxon>Tracheophyta</taxon>
        <taxon>Spermatophyta</taxon>
        <taxon>Magnoliopsida</taxon>
        <taxon>eudicotyledons</taxon>
        <taxon>Gunneridae</taxon>
        <taxon>Pentapetalae</taxon>
        <taxon>rosids</taxon>
        <taxon>malvids</taxon>
        <taxon>Sapindales</taxon>
        <taxon>Rutaceae</taxon>
        <taxon>Aurantioideae</taxon>
        <taxon>Citrus</taxon>
    </lineage>
</organism>
<sequence length="499" mass="55532">MLDNFKEKVSIGEARKEIEGALVRLIEELLAKTGLKPRDIGVLVVNGSGFNPIPSLSAMIVNSFNLRSSILSFNLGCMGCSTGPISIDLAKRLLQVLKTHITALEPLVLPASKQLLFLANSVARTIFKMKINPYVPGFKLAFEHFCVHVGGKAVLDEMEKKVQLSEWHMEPSMTLYRFGNTSSSSSWYELAYSEAKGRIRKGDRIWQHGKMWNSGSPVYITNSEMGTSYGECTYDKLEREPHWPSGKLRISITGVTSGVDRVFNLAADMGGMGFIQSNHSVIMYKNTTISFDMLEAARMNGVMRSLWLGFYSQDAYGLEKLATEGLCKHYTKDFEIECRLVVSVGEKAPAAFSRKAVTSTDKFEMWGDGKQTRSLTFIDECVEGVPRLIKSDFREPLNIGSDEMVSINEMAEIILSFENEKIPIHPIPGPESVRGRNSDDTLINEKLEDGLRITYFWIKEQVEKEKAQGIDLSIYGSSNVVATQAPVQLGSPCAEDGKE</sequence>
<dbReference type="PANTHER" id="PTHR31561">
    <property type="entry name" value="3-KETOACYL-COA SYNTHASE"/>
    <property type="match status" value="1"/>
</dbReference>
<dbReference type="SUPFAM" id="SSF51735">
    <property type="entry name" value="NAD(P)-binding Rossmann-fold domains"/>
    <property type="match status" value="1"/>
</dbReference>
<dbReference type="GO" id="GO:0009922">
    <property type="term" value="F:fatty acid elongase activity"/>
    <property type="evidence" value="ECO:0007669"/>
    <property type="project" value="UniProtKB-EC"/>
</dbReference>
<dbReference type="InterPro" id="IPR012392">
    <property type="entry name" value="3-ktacl-CoA_syn"/>
</dbReference>
<evidence type="ECO:0000313" key="6">
    <source>
        <dbReference type="Proteomes" id="UP001428341"/>
    </source>
</evidence>
<dbReference type="InterPro" id="IPR001509">
    <property type="entry name" value="Epimerase_deHydtase"/>
</dbReference>
<feature type="domain" description="FAE" evidence="4">
    <location>
        <begin position="5"/>
        <end position="96"/>
    </location>
</feature>
<reference evidence="5 6" key="1">
    <citation type="submission" date="2024-05" db="EMBL/GenBank/DDBJ databases">
        <title>Haplotype-resolved chromosome-level genome assembly of Huyou (Citrus changshanensis).</title>
        <authorList>
            <person name="Miao C."/>
            <person name="Chen W."/>
            <person name="Wu Y."/>
            <person name="Wang L."/>
            <person name="Zhao S."/>
            <person name="Grierson D."/>
            <person name="Xu C."/>
            <person name="Chen K."/>
        </authorList>
    </citation>
    <scope>NUCLEOTIDE SEQUENCE [LARGE SCALE GENOMIC DNA]</scope>
    <source>
        <strain evidence="5">01-14</strain>
        <tissue evidence="5">Leaf</tissue>
    </source>
</reference>
<name>A0AAP0QDD2_9ROSI</name>
<gene>
    <name evidence="5" type="ORF">WN944_025850</name>
</gene>
<evidence type="ECO:0000313" key="5">
    <source>
        <dbReference type="EMBL" id="KAK9182704.1"/>
    </source>
</evidence>
<keyword evidence="1" id="KW-0012">Acyltransferase</keyword>
<evidence type="ECO:0000256" key="1">
    <source>
        <dbReference type="ARBA" id="ARBA00023315"/>
    </source>
</evidence>
<accession>A0AAP0QDD2</accession>
<evidence type="ECO:0000259" key="4">
    <source>
        <dbReference type="Pfam" id="PF08392"/>
    </source>
</evidence>
<keyword evidence="6" id="KW-1185">Reference proteome</keyword>
<dbReference type="InterPro" id="IPR016039">
    <property type="entry name" value="Thiolase-like"/>
</dbReference>
<dbReference type="AlphaFoldDB" id="A0AAP0QDD2"/>
<comment type="catalytic activity">
    <reaction evidence="2">
        <text>a very-long-chain acyl-CoA + malonyl-CoA + H(+) = a very-long-chain 3-oxoacyl-CoA + CO2 + CoA</text>
        <dbReference type="Rhea" id="RHEA:32727"/>
        <dbReference type="ChEBI" id="CHEBI:15378"/>
        <dbReference type="ChEBI" id="CHEBI:16526"/>
        <dbReference type="ChEBI" id="CHEBI:57287"/>
        <dbReference type="ChEBI" id="CHEBI:57384"/>
        <dbReference type="ChEBI" id="CHEBI:90725"/>
        <dbReference type="ChEBI" id="CHEBI:90736"/>
        <dbReference type="EC" id="2.3.1.199"/>
    </reaction>
</comment>
<proteinExistence type="predicted"/>
<dbReference type="Gene3D" id="3.40.47.10">
    <property type="match status" value="2"/>
</dbReference>
<comment type="caution">
    <text evidence="5">The sequence shown here is derived from an EMBL/GenBank/DDBJ whole genome shotgun (WGS) entry which is preliminary data.</text>
</comment>
<dbReference type="InterPro" id="IPR013601">
    <property type="entry name" value="FAE1_typ3_polyketide_synth"/>
</dbReference>
<protein>
    <submittedName>
        <fullName evidence="5">Uncharacterized protein</fullName>
    </submittedName>
</protein>
<dbReference type="Proteomes" id="UP001428341">
    <property type="component" value="Unassembled WGS sequence"/>
</dbReference>
<dbReference type="GO" id="GO:0006633">
    <property type="term" value="P:fatty acid biosynthetic process"/>
    <property type="evidence" value="ECO:0007669"/>
    <property type="project" value="InterPro"/>
</dbReference>
<evidence type="ECO:0000259" key="3">
    <source>
        <dbReference type="Pfam" id="PF01370"/>
    </source>
</evidence>
<dbReference type="Gene3D" id="3.90.25.10">
    <property type="entry name" value="UDP-galactose 4-epimerase, domain 1"/>
    <property type="match status" value="2"/>
</dbReference>
<feature type="domain" description="NAD-dependent epimerase/dehydratase" evidence="3">
    <location>
        <begin position="311"/>
        <end position="400"/>
    </location>
</feature>
<keyword evidence="1" id="KW-0808">Transferase</keyword>
<dbReference type="Pfam" id="PF01370">
    <property type="entry name" value="Epimerase"/>
    <property type="match status" value="1"/>
</dbReference>
<dbReference type="GO" id="GO:0016020">
    <property type="term" value="C:membrane"/>
    <property type="evidence" value="ECO:0007669"/>
    <property type="project" value="InterPro"/>
</dbReference>
<evidence type="ECO:0000256" key="2">
    <source>
        <dbReference type="ARBA" id="ARBA00047375"/>
    </source>
</evidence>